<protein>
    <submittedName>
        <fullName evidence="9">Uracil-DNA glycosylase</fullName>
    </submittedName>
</protein>
<dbReference type="GO" id="GO:0006281">
    <property type="term" value="P:DNA repair"/>
    <property type="evidence" value="ECO:0007669"/>
    <property type="project" value="UniProtKB-KW"/>
</dbReference>
<dbReference type="InterPro" id="IPR036895">
    <property type="entry name" value="Uracil-DNA_glycosylase-like_sf"/>
</dbReference>
<evidence type="ECO:0000256" key="7">
    <source>
        <dbReference type="ARBA" id="ARBA00023204"/>
    </source>
</evidence>
<keyword evidence="7" id="KW-0234">DNA repair</keyword>
<dbReference type="OrthoDB" id="195170at2157"/>
<dbReference type="AlphaFoldDB" id="A0A6A8G6L3"/>
<dbReference type="Pfam" id="PF03167">
    <property type="entry name" value="UDG"/>
    <property type="match status" value="1"/>
</dbReference>
<evidence type="ECO:0000256" key="6">
    <source>
        <dbReference type="ARBA" id="ARBA00023014"/>
    </source>
</evidence>
<dbReference type="GO" id="GO:0097506">
    <property type="term" value="F:deaminated base DNA N-glycosylase activity"/>
    <property type="evidence" value="ECO:0007669"/>
    <property type="project" value="UniProtKB-ARBA"/>
</dbReference>
<dbReference type="InterPro" id="IPR005122">
    <property type="entry name" value="Uracil-DNA_glycosylase-like"/>
</dbReference>
<name>A0A6A8G6L3_9EURY</name>
<dbReference type="SUPFAM" id="SSF52141">
    <property type="entry name" value="Uracil-DNA glycosylase-like"/>
    <property type="match status" value="1"/>
</dbReference>
<evidence type="ECO:0000259" key="8">
    <source>
        <dbReference type="Pfam" id="PF03167"/>
    </source>
</evidence>
<evidence type="ECO:0000256" key="1">
    <source>
        <dbReference type="ARBA" id="ARBA00022485"/>
    </source>
</evidence>
<comment type="caution">
    <text evidence="9">The sequence shown here is derived from an EMBL/GenBank/DDBJ whole genome shotgun (WGS) entry which is preliminary data.</text>
</comment>
<keyword evidence="10" id="KW-1185">Reference proteome</keyword>
<proteinExistence type="predicted"/>
<feature type="domain" description="Uracil-DNA glycosylase-like" evidence="8">
    <location>
        <begin position="10"/>
        <end position="133"/>
    </location>
</feature>
<gene>
    <name evidence="9" type="ORF">GJR99_04085</name>
</gene>
<keyword evidence="6" id="KW-0411">Iron-sulfur</keyword>
<sequence length="195" mass="21465">MQPSCDRFVPGYGDANADFHVVGDHPLVHGGEDTGVPFTDEAGKRLQAALVDSGLLETTGDEPTVNKTFMSYLHMCVPDSTPTAAEYTDMERFFDAELRAIAAHVLLPVGATATDHVLNNYTSVGWKTDVDMEELHGTEIRGSGFLVVPIKDPLEWDEDDHDELVAGLLTLQSTDFRRETDLGRFIPGDEPYLVR</sequence>
<dbReference type="PANTHER" id="PTHR33693:SF1">
    <property type="entry name" value="TYPE-4 URACIL-DNA GLYCOSYLASE"/>
    <property type="match status" value="1"/>
</dbReference>
<dbReference type="GO" id="GO:0046872">
    <property type="term" value="F:metal ion binding"/>
    <property type="evidence" value="ECO:0007669"/>
    <property type="project" value="UniProtKB-KW"/>
</dbReference>
<organism evidence="9 10">
    <name type="scientific">Haloferax marinum</name>
    <dbReference type="NCBI Taxonomy" id="2666143"/>
    <lineage>
        <taxon>Archaea</taxon>
        <taxon>Methanobacteriati</taxon>
        <taxon>Methanobacteriota</taxon>
        <taxon>Stenosarchaea group</taxon>
        <taxon>Halobacteria</taxon>
        <taxon>Halobacteriales</taxon>
        <taxon>Haloferacaceae</taxon>
        <taxon>Haloferax</taxon>
    </lineage>
</organism>
<dbReference type="EMBL" id="WKJQ01000001">
    <property type="protein sequence ID" value="MRW95756.1"/>
    <property type="molecule type" value="Genomic_DNA"/>
</dbReference>
<dbReference type="Gene3D" id="3.40.470.10">
    <property type="entry name" value="Uracil-DNA glycosylase-like domain"/>
    <property type="match status" value="1"/>
</dbReference>
<evidence type="ECO:0000256" key="5">
    <source>
        <dbReference type="ARBA" id="ARBA00023004"/>
    </source>
</evidence>
<evidence type="ECO:0000313" key="9">
    <source>
        <dbReference type="EMBL" id="MRW95756.1"/>
    </source>
</evidence>
<keyword evidence="1" id="KW-0004">4Fe-4S</keyword>
<dbReference type="GO" id="GO:0051539">
    <property type="term" value="F:4 iron, 4 sulfur cluster binding"/>
    <property type="evidence" value="ECO:0007669"/>
    <property type="project" value="UniProtKB-KW"/>
</dbReference>
<keyword evidence="5" id="KW-0408">Iron</keyword>
<keyword evidence="3" id="KW-0227">DNA damage</keyword>
<dbReference type="Proteomes" id="UP000443423">
    <property type="component" value="Unassembled WGS sequence"/>
</dbReference>
<evidence type="ECO:0000256" key="3">
    <source>
        <dbReference type="ARBA" id="ARBA00022763"/>
    </source>
</evidence>
<accession>A0A6A8G6L3</accession>
<dbReference type="InterPro" id="IPR051536">
    <property type="entry name" value="UDG_Type-4/5"/>
</dbReference>
<keyword evidence="2" id="KW-0479">Metal-binding</keyword>
<evidence type="ECO:0000313" key="10">
    <source>
        <dbReference type="Proteomes" id="UP000443423"/>
    </source>
</evidence>
<dbReference type="PANTHER" id="PTHR33693">
    <property type="entry name" value="TYPE-5 URACIL-DNA GLYCOSYLASE"/>
    <property type="match status" value="1"/>
</dbReference>
<keyword evidence="4" id="KW-0378">Hydrolase</keyword>
<evidence type="ECO:0000256" key="2">
    <source>
        <dbReference type="ARBA" id="ARBA00022723"/>
    </source>
</evidence>
<reference evidence="9 10" key="1">
    <citation type="submission" date="2019-11" db="EMBL/GenBank/DDBJ databases">
        <title>Whole genome sequence of Haloferax sp. MBLA0078.</title>
        <authorList>
            <person name="Seo M.-J."/>
            <person name="Cho E.-S."/>
        </authorList>
    </citation>
    <scope>NUCLEOTIDE SEQUENCE [LARGE SCALE GENOMIC DNA]</scope>
    <source>
        <strain evidence="9 10">MBLA0078</strain>
    </source>
</reference>
<evidence type="ECO:0000256" key="4">
    <source>
        <dbReference type="ARBA" id="ARBA00022801"/>
    </source>
</evidence>